<reference evidence="2" key="1">
    <citation type="submission" date="2024-01" db="EMBL/GenBank/DDBJ databases">
        <authorList>
            <person name="Webb A."/>
        </authorList>
    </citation>
    <scope>NUCLEOTIDE SEQUENCE</scope>
    <source>
        <strain evidence="2">Pm1</strain>
    </source>
</reference>
<dbReference type="AlphaFoldDB" id="A0AAV1TPV4"/>
<protein>
    <submittedName>
        <fullName evidence="2">Uncharacterized protein</fullName>
    </submittedName>
</protein>
<feature type="compositionally biased region" description="Basic and acidic residues" evidence="1">
    <location>
        <begin position="76"/>
        <end position="89"/>
    </location>
</feature>
<dbReference type="EMBL" id="CAKLBY020000068">
    <property type="protein sequence ID" value="CAK7923373.1"/>
    <property type="molecule type" value="Genomic_DNA"/>
</dbReference>
<feature type="compositionally biased region" description="Polar residues" evidence="1">
    <location>
        <begin position="91"/>
        <end position="101"/>
    </location>
</feature>
<organism evidence="2 3">
    <name type="scientific">Peronospora matthiolae</name>
    <dbReference type="NCBI Taxonomy" id="2874970"/>
    <lineage>
        <taxon>Eukaryota</taxon>
        <taxon>Sar</taxon>
        <taxon>Stramenopiles</taxon>
        <taxon>Oomycota</taxon>
        <taxon>Peronosporomycetes</taxon>
        <taxon>Peronosporales</taxon>
        <taxon>Peronosporaceae</taxon>
        <taxon>Peronospora</taxon>
    </lineage>
</organism>
<proteinExistence type="predicted"/>
<evidence type="ECO:0000256" key="1">
    <source>
        <dbReference type="SAM" id="MobiDB-lite"/>
    </source>
</evidence>
<name>A0AAV1TPV4_9STRA</name>
<comment type="caution">
    <text evidence="2">The sequence shown here is derived from an EMBL/GenBank/DDBJ whole genome shotgun (WGS) entry which is preliminary data.</text>
</comment>
<evidence type="ECO:0000313" key="2">
    <source>
        <dbReference type="EMBL" id="CAK7923373.1"/>
    </source>
</evidence>
<evidence type="ECO:0000313" key="3">
    <source>
        <dbReference type="Proteomes" id="UP001162060"/>
    </source>
</evidence>
<sequence length="374" mass="40442">MELIYSGESDDVSDSKATHHASGSLGTDTARDRLAGSGQRGGIMSEIFGSNDRSDESSPHASPSNDRTRGYGGDAPIHHHERSNSRDRGNTGASAHAGTTQEARERNVLRHALQVESPWMPLSKELDRLDGITNDRDRIPLFDCRRICPPDSSTGTIRAEEEFFTNAPSNIGGTTATTFETVKPWCKDGMPSSTTSSALAVRPGSVKLMQLASGLRSITQSVEASLPNDPYWRAHISSEIAEGIDTVQSLYSRLGRSFSDGPSYSAAGGSRQTARRDHEHKQSAGHEAPSCPTPVNGYASGRGNSSRRHSHRGGSKYAPLESVHHRLSPPKDVAAAGAPDPALGLDQLDVQELNRVAEQLQDDLDHERTRRYDL</sequence>
<feature type="compositionally biased region" description="Basic residues" evidence="1">
    <location>
        <begin position="305"/>
        <end position="314"/>
    </location>
</feature>
<accession>A0AAV1TPV4</accession>
<feature type="region of interest" description="Disordered" evidence="1">
    <location>
        <begin position="261"/>
        <end position="318"/>
    </location>
</feature>
<feature type="compositionally biased region" description="Basic and acidic residues" evidence="1">
    <location>
        <begin position="274"/>
        <end position="284"/>
    </location>
</feature>
<feature type="region of interest" description="Disordered" evidence="1">
    <location>
        <begin position="1"/>
        <end position="105"/>
    </location>
</feature>
<gene>
    <name evidence="2" type="ORF">PM001_LOCUS8523</name>
</gene>
<dbReference type="Proteomes" id="UP001162060">
    <property type="component" value="Unassembled WGS sequence"/>
</dbReference>